<evidence type="ECO:0000256" key="2">
    <source>
        <dbReference type="SAM" id="Phobius"/>
    </source>
</evidence>
<dbReference type="Proteomes" id="UP000681315">
    <property type="component" value="Unassembled WGS sequence"/>
</dbReference>
<evidence type="ECO:0008006" key="6">
    <source>
        <dbReference type="Google" id="ProtNLM"/>
    </source>
</evidence>
<evidence type="ECO:0000256" key="3">
    <source>
        <dbReference type="SAM" id="SignalP"/>
    </source>
</evidence>
<organism evidence="4 5">
    <name type="scientific">Gelidibacter pelagius</name>
    <dbReference type="NCBI Taxonomy" id="2819985"/>
    <lineage>
        <taxon>Bacteria</taxon>
        <taxon>Pseudomonadati</taxon>
        <taxon>Bacteroidota</taxon>
        <taxon>Flavobacteriia</taxon>
        <taxon>Flavobacteriales</taxon>
        <taxon>Flavobacteriaceae</taxon>
        <taxon>Gelidibacter</taxon>
    </lineage>
</organism>
<feature type="transmembrane region" description="Helical" evidence="2">
    <location>
        <begin position="93"/>
        <end position="114"/>
    </location>
</feature>
<comment type="caution">
    <text evidence="4">The sequence shown here is derived from an EMBL/GenBank/DDBJ whole genome shotgun (WGS) entry which is preliminary data.</text>
</comment>
<accession>A0ABS3SWQ7</accession>
<proteinExistence type="predicted"/>
<reference evidence="4 5" key="1">
    <citation type="submission" date="2021-03" db="EMBL/GenBank/DDBJ databases">
        <title>Gelidibacter sp. nov., isolated from costal sediment.</title>
        <authorList>
            <person name="Lun K.-Y."/>
        </authorList>
    </citation>
    <scope>NUCLEOTIDE SEQUENCE [LARGE SCALE GENOMIC DNA]</scope>
    <source>
        <strain evidence="4 5">DF109</strain>
    </source>
</reference>
<evidence type="ECO:0000256" key="1">
    <source>
        <dbReference type="SAM" id="MobiDB-lite"/>
    </source>
</evidence>
<evidence type="ECO:0000313" key="4">
    <source>
        <dbReference type="EMBL" id="MBO3100159.1"/>
    </source>
</evidence>
<keyword evidence="2" id="KW-0812">Transmembrane</keyword>
<sequence length="242" mass="28154">MKLHLTLIFTVCMILLHGSNSLWAKTSAQQPQNERQFNEGFKDNYSGRNYNYEGKATVRSTSTKHGDASKYSQDRPYVNEDNDANNFSLDFNAFNWLFILILIIAVGYLAYTLLNDGSSKLFSSRHNEKLLSHGEITAENIVHTDIKTLITNAEKTNDYRLAIRYYYLLVLKQLTLKNFIKYEDDKTNADYMNAIASRKFSKDFAYTSYIYDYTWYGEFALNKEQYQLAKNSFVQLIKEVNS</sequence>
<keyword evidence="2" id="KW-0472">Membrane</keyword>
<keyword evidence="2" id="KW-1133">Transmembrane helix</keyword>
<gene>
    <name evidence="4" type="ORF">J4051_17945</name>
</gene>
<feature type="chain" id="PRO_5045717281" description="DUF4129 domain-containing protein" evidence="3">
    <location>
        <begin position="25"/>
        <end position="242"/>
    </location>
</feature>
<feature type="region of interest" description="Disordered" evidence="1">
    <location>
        <begin position="57"/>
        <end position="76"/>
    </location>
</feature>
<feature type="signal peptide" evidence="3">
    <location>
        <begin position="1"/>
        <end position="24"/>
    </location>
</feature>
<evidence type="ECO:0000313" key="5">
    <source>
        <dbReference type="Proteomes" id="UP000681315"/>
    </source>
</evidence>
<keyword evidence="3" id="KW-0732">Signal</keyword>
<dbReference type="RefSeq" id="WP_208235263.1">
    <property type="nucleotide sequence ID" value="NZ_JAGEVG010000030.1"/>
</dbReference>
<dbReference type="EMBL" id="JAGEVG010000030">
    <property type="protein sequence ID" value="MBO3100159.1"/>
    <property type="molecule type" value="Genomic_DNA"/>
</dbReference>
<name>A0ABS3SWQ7_9FLAO</name>
<protein>
    <recommendedName>
        <fullName evidence="6">DUF4129 domain-containing protein</fullName>
    </recommendedName>
</protein>
<keyword evidence="5" id="KW-1185">Reference proteome</keyword>